<dbReference type="PANTHER" id="PTHR36766">
    <property type="entry name" value="PLANT BROAD-SPECTRUM MILDEW RESISTANCE PROTEIN RPW8"/>
    <property type="match status" value="1"/>
</dbReference>
<feature type="domain" description="R13L1/DRL21-like LRR repeat region" evidence="11">
    <location>
        <begin position="1501"/>
        <end position="1619"/>
    </location>
</feature>
<keyword evidence="5" id="KW-0611">Plant defense</keyword>
<dbReference type="SUPFAM" id="SSF52058">
    <property type="entry name" value="L domain-like"/>
    <property type="match status" value="3"/>
</dbReference>
<evidence type="ECO:0000256" key="3">
    <source>
        <dbReference type="ARBA" id="ARBA00022737"/>
    </source>
</evidence>
<evidence type="ECO:0000259" key="10">
    <source>
        <dbReference type="Pfam" id="PF23559"/>
    </source>
</evidence>
<feature type="domain" description="Disease resistance protein winged helix" evidence="10">
    <location>
        <begin position="426"/>
        <end position="506"/>
    </location>
</feature>
<evidence type="ECO:0000259" key="8">
    <source>
        <dbReference type="Pfam" id="PF00931"/>
    </source>
</evidence>
<dbReference type="Proteomes" id="UP001497457">
    <property type="component" value="Chromosome 35b"/>
</dbReference>
<protein>
    <submittedName>
        <fullName evidence="12">Uncharacterized protein</fullName>
    </submittedName>
</protein>
<dbReference type="Gene3D" id="3.80.10.10">
    <property type="entry name" value="Ribonuclease Inhibitor"/>
    <property type="match status" value="4"/>
</dbReference>
<evidence type="ECO:0000313" key="12">
    <source>
        <dbReference type="EMBL" id="CAL5048916.1"/>
    </source>
</evidence>
<organism evidence="12 13">
    <name type="scientific">Urochloa decumbens</name>
    <dbReference type="NCBI Taxonomy" id="240449"/>
    <lineage>
        <taxon>Eukaryota</taxon>
        <taxon>Viridiplantae</taxon>
        <taxon>Streptophyta</taxon>
        <taxon>Embryophyta</taxon>
        <taxon>Tracheophyta</taxon>
        <taxon>Spermatophyta</taxon>
        <taxon>Magnoliopsida</taxon>
        <taxon>Liliopsida</taxon>
        <taxon>Poales</taxon>
        <taxon>Poaceae</taxon>
        <taxon>PACMAD clade</taxon>
        <taxon>Panicoideae</taxon>
        <taxon>Panicodae</taxon>
        <taxon>Paniceae</taxon>
        <taxon>Melinidinae</taxon>
        <taxon>Urochloa</taxon>
    </lineage>
</organism>
<dbReference type="EMBL" id="OZ075145">
    <property type="protein sequence ID" value="CAL5048916.1"/>
    <property type="molecule type" value="Genomic_DNA"/>
</dbReference>
<dbReference type="Gene3D" id="1.10.10.10">
    <property type="entry name" value="Winged helix-like DNA-binding domain superfamily/Winged helix DNA-binding domain"/>
    <property type="match status" value="1"/>
</dbReference>
<dbReference type="InterPro" id="IPR038005">
    <property type="entry name" value="RX-like_CC"/>
</dbReference>
<keyword evidence="2" id="KW-0433">Leucine-rich repeat</keyword>
<evidence type="ECO:0000256" key="7">
    <source>
        <dbReference type="SAM" id="MobiDB-lite"/>
    </source>
</evidence>
<keyword evidence="4" id="KW-0547">Nucleotide-binding</keyword>
<accession>A0ABC9E1R5</accession>
<feature type="region of interest" description="Disordered" evidence="7">
    <location>
        <begin position="1231"/>
        <end position="1262"/>
    </location>
</feature>
<evidence type="ECO:0000259" key="9">
    <source>
        <dbReference type="Pfam" id="PF18052"/>
    </source>
</evidence>
<evidence type="ECO:0000256" key="5">
    <source>
        <dbReference type="ARBA" id="ARBA00022821"/>
    </source>
</evidence>
<dbReference type="PRINTS" id="PR00364">
    <property type="entry name" value="DISEASERSIST"/>
</dbReference>
<feature type="domain" description="R13L1/DRL21-like LRR repeat region" evidence="11">
    <location>
        <begin position="990"/>
        <end position="1116"/>
    </location>
</feature>
<dbReference type="InterPro" id="IPR058922">
    <property type="entry name" value="WHD_DRP"/>
</dbReference>
<dbReference type="PANTHER" id="PTHR36766:SF39">
    <property type="entry name" value="DISEASE RESISTANCE PROTEIN RGA3"/>
    <property type="match status" value="1"/>
</dbReference>
<feature type="compositionally biased region" description="Polar residues" evidence="7">
    <location>
        <begin position="1233"/>
        <end position="1248"/>
    </location>
</feature>
<keyword evidence="13" id="KW-1185">Reference proteome</keyword>
<feature type="region of interest" description="Disordered" evidence="7">
    <location>
        <begin position="1155"/>
        <end position="1195"/>
    </location>
</feature>
<dbReference type="Pfam" id="PF25019">
    <property type="entry name" value="LRR_R13L1-DRL21"/>
    <property type="match status" value="2"/>
</dbReference>
<evidence type="ECO:0000259" key="11">
    <source>
        <dbReference type="Pfam" id="PF25019"/>
    </source>
</evidence>
<dbReference type="InterPro" id="IPR002182">
    <property type="entry name" value="NB-ARC"/>
</dbReference>
<feature type="domain" description="NB-ARC" evidence="8">
    <location>
        <begin position="173"/>
        <end position="339"/>
    </location>
</feature>
<dbReference type="Pfam" id="PF00931">
    <property type="entry name" value="NB-ARC"/>
    <property type="match status" value="1"/>
</dbReference>
<dbReference type="GO" id="GO:0005524">
    <property type="term" value="F:ATP binding"/>
    <property type="evidence" value="ECO:0007669"/>
    <property type="project" value="UniProtKB-KW"/>
</dbReference>
<dbReference type="Gene3D" id="3.40.50.300">
    <property type="entry name" value="P-loop containing nucleotide triphosphate hydrolases"/>
    <property type="match status" value="1"/>
</dbReference>
<dbReference type="GO" id="GO:0006952">
    <property type="term" value="P:defense response"/>
    <property type="evidence" value="ECO:0007669"/>
    <property type="project" value="UniProtKB-KW"/>
</dbReference>
<name>A0ABC9E1R5_9POAL</name>
<dbReference type="InterPro" id="IPR042197">
    <property type="entry name" value="Apaf_helical"/>
</dbReference>
<keyword evidence="3" id="KW-0677">Repeat</keyword>
<reference evidence="12 13" key="2">
    <citation type="submission" date="2024-10" db="EMBL/GenBank/DDBJ databases">
        <authorList>
            <person name="Ryan C."/>
        </authorList>
    </citation>
    <scope>NUCLEOTIDE SEQUENCE [LARGE SCALE GENOMIC DNA]</scope>
</reference>
<evidence type="ECO:0000256" key="4">
    <source>
        <dbReference type="ARBA" id="ARBA00022741"/>
    </source>
</evidence>
<dbReference type="Pfam" id="PF18052">
    <property type="entry name" value="Rx_N"/>
    <property type="match status" value="1"/>
</dbReference>
<dbReference type="SUPFAM" id="SSF52540">
    <property type="entry name" value="P-loop containing nucleoside triphosphate hydrolases"/>
    <property type="match status" value="1"/>
</dbReference>
<dbReference type="InterPro" id="IPR032675">
    <property type="entry name" value="LRR_dom_sf"/>
</dbReference>
<feature type="domain" description="Disease resistance N-terminal" evidence="9">
    <location>
        <begin position="24"/>
        <end position="91"/>
    </location>
</feature>
<reference evidence="13" key="1">
    <citation type="submission" date="2024-06" db="EMBL/GenBank/DDBJ databases">
        <authorList>
            <person name="Ryan C."/>
        </authorList>
    </citation>
    <scope>NUCLEOTIDE SEQUENCE [LARGE SCALE GENOMIC DNA]</scope>
</reference>
<proteinExistence type="inferred from homology"/>
<keyword evidence="6" id="KW-0067">ATP-binding</keyword>
<dbReference type="Gene3D" id="1.10.8.430">
    <property type="entry name" value="Helical domain of apoptotic protease-activating factors"/>
    <property type="match status" value="1"/>
</dbReference>
<evidence type="ECO:0000313" key="13">
    <source>
        <dbReference type="Proteomes" id="UP001497457"/>
    </source>
</evidence>
<dbReference type="InterPro" id="IPR041118">
    <property type="entry name" value="Rx_N"/>
</dbReference>
<sequence>MVAVGELLASVVLKMVCGKLANIILNATLSEISLQLNFSKDLESIKGKLSSIQSVLKDAERQSSKQESVRDWLKKLKAAAYDLEDMLLLFESWTSTYKGEGQGSGAARKELLAFFKRLKMPHKVKSTRKTIEEIVDNRKLFNFSEDASMDDGEMIKKRETISLPSEVTVGRMDEKERIISWLQVDGGHSIIPIYGFGGVGKTTLAQMVFNDDRTKELFDVQAWVYVSIKFDIMAIVQSIISQLDKPIGCIGSSLESMQKHLSAAINEKRFLIVLDDLWEENALVLENIRTLLQGGKAGSKIVVTTRLEKVARLMNESMAVKLGVLPNDCCWELFRAKALPPGPVGNDKESVGRQIVEKCKGMPLAVKSLGYLCRTTNQWEAIRDSDIWTEDGDDGPLKETTVLPSLKLSYHYMPYYLKPCFAYCAVFPRGCHIEKNSLIQQWTALGFIQLSGQSFTAHDYGEIYFEELLGMSFFEDVAGMPSTPFARYNKHPGVLFQMHDMVHELARSVAGDEVIVNPHDKVDNCRYMLLSNFNGSSYFRSIPITTRALHFKNCSIVQSNPISSIGSEFLRVLELSACTIADLPTCIGNLRLLKFLNISGMKTEQIPEFLSSLNGLQALNLSENTCLVDLPSYICEFLKLQYLDLHGCSNLKQLPEHIHKLKELLHLNLSECASLQLLPSLFGGLQKILFLNLSHCYQLHMLPDSFSYLTNMTHLNMSFCRQLRLQPNGLFKHMKKLLVLNLSGCTSVEVLPEFCGHDGSPLKLEILDLSGCTNLAALPESSAMLYELRCLNLSNCHKLRLLPTGLFKHMTKLAVLNLSGCNSLEVLPEFCGRDSGSLKLEILDLSDCINLVALPESYTTLHALHRLNLSGCFQIQNVLNLIPTWKFDELEYLNLYGVGKKADSEDPGTSAVIVEGSEYPIKELELGMLQENIVSERLVRLKYLSVGGFTLYSEQGIARLEDLFTLPNFNVRQEHGDNRSNIMILHQILDLTHHELHIKCLENVVLPKEAKQVELGRKQHLHFLSFEWSSAHSGSSIEDGQQAKSIEVLENLRPHQNLQCLSLKGYSATAFPDWINTINDTLPNLVKVVLSDLKGCDHIPTLGNLPNLEELEINNMPLLQHVQIVPCKKLRRLTLVALQKKIMVLLFSDVHQVELSHDPDEEERGRREEKEENDVELCHEHDEEERETGEEPDKVPGSIHVRRVRKNPATAAELLSKFKGWLKVPYYGRSAGTKGTQSTGPGNVSPVSSRLALSPGPSDERKDQATLMSEEIHLSPTLSRDCSERAHAAFPTLDYLKVESCQELTLYPYIPMCKQYFIKDSSLNLNHIQQYTHDVLHSMSTFKSSMYIEGCNAYGYEQWMRTTNINMDELAITKCVMCTLDHHSKTVRKLKLTNCKGFDYGVLQAIRSLELEVDMEHFSKLLLGTNKMIELEKLTLPSATLKEGENDAFGDLIFYRFGNVPYVNTQEVALFHVQPIYEHGIWCSSNISLLYIYLDCEIKWLIIKNLEHVNRKEEVNKPRKLGQYEQLQSLNLMWSSSRLPHESIIIKDIGVLEKLQPHRNLETLRIQGYRGDTLCYWVMNISSFLPNLVNVQLSDMLWCEHIPSLGQLTNLEVLHISNMPSIRKMDGGIYGGERPFRKLREFTIERLFNLEEWITTLASEDEQQLHENHGDEIFPNLQVLVIIYCPRLKFVPALPGSWSYIIERSSNVPSSERYIGNKEL</sequence>
<dbReference type="InterPro" id="IPR027417">
    <property type="entry name" value="P-loop_NTPase"/>
</dbReference>
<evidence type="ECO:0000256" key="1">
    <source>
        <dbReference type="ARBA" id="ARBA00008894"/>
    </source>
</evidence>
<evidence type="ECO:0000256" key="6">
    <source>
        <dbReference type="ARBA" id="ARBA00022840"/>
    </source>
</evidence>
<gene>
    <name evidence="12" type="ORF">URODEC1_LOCUS90716</name>
</gene>
<evidence type="ECO:0000256" key="2">
    <source>
        <dbReference type="ARBA" id="ARBA00022614"/>
    </source>
</evidence>
<dbReference type="GO" id="GO:0051707">
    <property type="term" value="P:response to other organism"/>
    <property type="evidence" value="ECO:0007669"/>
    <property type="project" value="UniProtKB-ARBA"/>
</dbReference>
<comment type="similarity">
    <text evidence="1">Belongs to the disease resistance NB-LRR family.</text>
</comment>
<dbReference type="Gene3D" id="1.20.5.4130">
    <property type="match status" value="1"/>
</dbReference>
<dbReference type="InterPro" id="IPR036388">
    <property type="entry name" value="WH-like_DNA-bd_sf"/>
</dbReference>
<dbReference type="Pfam" id="PF23559">
    <property type="entry name" value="WHD_DRP"/>
    <property type="match status" value="1"/>
</dbReference>
<dbReference type="FunFam" id="3.40.50.300:FF:001091">
    <property type="entry name" value="Probable disease resistance protein At1g61300"/>
    <property type="match status" value="1"/>
</dbReference>
<feature type="compositionally biased region" description="Basic and acidic residues" evidence="7">
    <location>
        <begin position="1155"/>
        <end position="1181"/>
    </location>
</feature>
<dbReference type="InterPro" id="IPR056789">
    <property type="entry name" value="LRR_R13L1-DRL21"/>
</dbReference>
<dbReference type="CDD" id="cd14798">
    <property type="entry name" value="RX-CC_like"/>
    <property type="match status" value="1"/>
</dbReference>